<evidence type="ECO:0008006" key="4">
    <source>
        <dbReference type="Google" id="ProtNLM"/>
    </source>
</evidence>
<dbReference type="AlphaFoldDB" id="A0AAN6WYU1"/>
<dbReference type="EMBL" id="MU864364">
    <property type="protein sequence ID" value="KAK4190709.1"/>
    <property type="molecule type" value="Genomic_DNA"/>
</dbReference>
<feature type="chain" id="PRO_5042877233" description="Secreted protein" evidence="1">
    <location>
        <begin position="21"/>
        <end position="71"/>
    </location>
</feature>
<dbReference type="Proteomes" id="UP001302126">
    <property type="component" value="Unassembled WGS sequence"/>
</dbReference>
<evidence type="ECO:0000313" key="2">
    <source>
        <dbReference type="EMBL" id="KAK4190709.1"/>
    </source>
</evidence>
<proteinExistence type="predicted"/>
<keyword evidence="1" id="KW-0732">Signal</keyword>
<protein>
    <recommendedName>
        <fullName evidence="4">Secreted protein</fullName>
    </recommendedName>
</protein>
<feature type="signal peptide" evidence="1">
    <location>
        <begin position="1"/>
        <end position="20"/>
    </location>
</feature>
<organism evidence="2 3">
    <name type="scientific">Podospora australis</name>
    <dbReference type="NCBI Taxonomy" id="1536484"/>
    <lineage>
        <taxon>Eukaryota</taxon>
        <taxon>Fungi</taxon>
        <taxon>Dikarya</taxon>
        <taxon>Ascomycota</taxon>
        <taxon>Pezizomycotina</taxon>
        <taxon>Sordariomycetes</taxon>
        <taxon>Sordariomycetidae</taxon>
        <taxon>Sordariales</taxon>
        <taxon>Podosporaceae</taxon>
        <taxon>Podospora</taxon>
    </lineage>
</organism>
<sequence length="71" mass="7877">MTQTSCFLCLVCDFPCCCFSLLVACFGEVNRYLDGWQGLKSLGEGGKSSVAVSARLLASTFLNLNWNWNWT</sequence>
<comment type="caution">
    <text evidence="2">The sequence shown here is derived from an EMBL/GenBank/DDBJ whole genome shotgun (WGS) entry which is preliminary data.</text>
</comment>
<evidence type="ECO:0000256" key="1">
    <source>
        <dbReference type="SAM" id="SignalP"/>
    </source>
</evidence>
<keyword evidence="3" id="KW-1185">Reference proteome</keyword>
<name>A0AAN6WYU1_9PEZI</name>
<gene>
    <name evidence="2" type="ORF">QBC35DRAFT_489537</name>
</gene>
<evidence type="ECO:0000313" key="3">
    <source>
        <dbReference type="Proteomes" id="UP001302126"/>
    </source>
</evidence>
<accession>A0AAN6WYU1</accession>
<reference evidence="2" key="1">
    <citation type="journal article" date="2023" name="Mol. Phylogenet. Evol.">
        <title>Genome-scale phylogeny and comparative genomics of the fungal order Sordariales.</title>
        <authorList>
            <person name="Hensen N."/>
            <person name="Bonometti L."/>
            <person name="Westerberg I."/>
            <person name="Brannstrom I.O."/>
            <person name="Guillou S."/>
            <person name="Cros-Aarteil S."/>
            <person name="Calhoun S."/>
            <person name="Haridas S."/>
            <person name="Kuo A."/>
            <person name="Mondo S."/>
            <person name="Pangilinan J."/>
            <person name="Riley R."/>
            <person name="LaButti K."/>
            <person name="Andreopoulos B."/>
            <person name="Lipzen A."/>
            <person name="Chen C."/>
            <person name="Yan M."/>
            <person name="Daum C."/>
            <person name="Ng V."/>
            <person name="Clum A."/>
            <person name="Steindorff A."/>
            <person name="Ohm R.A."/>
            <person name="Martin F."/>
            <person name="Silar P."/>
            <person name="Natvig D.O."/>
            <person name="Lalanne C."/>
            <person name="Gautier V."/>
            <person name="Ament-Velasquez S.L."/>
            <person name="Kruys A."/>
            <person name="Hutchinson M.I."/>
            <person name="Powell A.J."/>
            <person name="Barry K."/>
            <person name="Miller A.N."/>
            <person name="Grigoriev I.V."/>
            <person name="Debuchy R."/>
            <person name="Gladieux P."/>
            <person name="Hiltunen Thoren M."/>
            <person name="Johannesson H."/>
        </authorList>
    </citation>
    <scope>NUCLEOTIDE SEQUENCE</scope>
    <source>
        <strain evidence="2">PSN309</strain>
    </source>
</reference>
<reference evidence="2" key="2">
    <citation type="submission" date="2023-05" db="EMBL/GenBank/DDBJ databases">
        <authorList>
            <consortium name="Lawrence Berkeley National Laboratory"/>
            <person name="Steindorff A."/>
            <person name="Hensen N."/>
            <person name="Bonometti L."/>
            <person name="Westerberg I."/>
            <person name="Brannstrom I.O."/>
            <person name="Guillou S."/>
            <person name="Cros-Aarteil S."/>
            <person name="Calhoun S."/>
            <person name="Haridas S."/>
            <person name="Kuo A."/>
            <person name="Mondo S."/>
            <person name="Pangilinan J."/>
            <person name="Riley R."/>
            <person name="Labutti K."/>
            <person name="Andreopoulos B."/>
            <person name="Lipzen A."/>
            <person name="Chen C."/>
            <person name="Yanf M."/>
            <person name="Daum C."/>
            <person name="Ng V."/>
            <person name="Clum A."/>
            <person name="Ohm R."/>
            <person name="Martin F."/>
            <person name="Silar P."/>
            <person name="Natvig D."/>
            <person name="Lalanne C."/>
            <person name="Gautier V."/>
            <person name="Ament-Velasquez S.L."/>
            <person name="Kruys A."/>
            <person name="Hutchinson M.I."/>
            <person name="Powell A.J."/>
            <person name="Barry K."/>
            <person name="Miller A.N."/>
            <person name="Grigoriev I.V."/>
            <person name="Debuchy R."/>
            <person name="Gladieux P."/>
            <person name="Thoren M.H."/>
            <person name="Johannesson H."/>
        </authorList>
    </citation>
    <scope>NUCLEOTIDE SEQUENCE</scope>
    <source>
        <strain evidence="2">PSN309</strain>
    </source>
</reference>